<protein>
    <recommendedName>
        <fullName evidence="3">IpaB EvcA family protein</fullName>
    </recommendedName>
</protein>
<dbReference type="EMBL" id="AZDT01000028">
    <property type="protein sequence ID" value="KRK75940.1"/>
    <property type="molecule type" value="Genomic_DNA"/>
</dbReference>
<evidence type="ECO:0008006" key="3">
    <source>
        <dbReference type="Google" id="ProtNLM"/>
    </source>
</evidence>
<dbReference type="PATRIC" id="fig|1423773.3.peg.1800"/>
<evidence type="ECO:0000313" key="1">
    <source>
        <dbReference type="EMBL" id="KRK75940.1"/>
    </source>
</evidence>
<accession>A0A0R1K5N2</accession>
<dbReference type="AlphaFoldDB" id="A0A0R1K5N2"/>
<dbReference type="Proteomes" id="UP000051162">
    <property type="component" value="Unassembled WGS sequence"/>
</dbReference>
<dbReference type="STRING" id="1423773.FD30_GL001755"/>
<evidence type="ECO:0000313" key="2">
    <source>
        <dbReference type="Proteomes" id="UP000051162"/>
    </source>
</evidence>
<proteinExistence type="predicted"/>
<comment type="caution">
    <text evidence="1">The sequence shown here is derived from an EMBL/GenBank/DDBJ whole genome shotgun (WGS) entry which is preliminary data.</text>
</comment>
<keyword evidence="2" id="KW-1185">Reference proteome</keyword>
<gene>
    <name evidence="1" type="ORF">FD30_GL001755</name>
</gene>
<reference evidence="1 2" key="1">
    <citation type="journal article" date="2015" name="Genome Announc.">
        <title>Expanding the biotechnology potential of lactobacilli through comparative genomics of 213 strains and associated genera.</title>
        <authorList>
            <person name="Sun Z."/>
            <person name="Harris H.M."/>
            <person name="McCann A."/>
            <person name="Guo C."/>
            <person name="Argimon S."/>
            <person name="Zhang W."/>
            <person name="Yang X."/>
            <person name="Jeffery I.B."/>
            <person name="Cooney J.C."/>
            <person name="Kagawa T.F."/>
            <person name="Liu W."/>
            <person name="Song Y."/>
            <person name="Salvetti E."/>
            <person name="Wrobel A."/>
            <person name="Rasinkangas P."/>
            <person name="Parkhill J."/>
            <person name="Rea M.C."/>
            <person name="O'Sullivan O."/>
            <person name="Ritari J."/>
            <person name="Douillard F.P."/>
            <person name="Paul Ross R."/>
            <person name="Yang R."/>
            <person name="Briner A.E."/>
            <person name="Felis G.E."/>
            <person name="de Vos W.M."/>
            <person name="Barrangou R."/>
            <person name="Klaenhammer T.R."/>
            <person name="Caufield P.W."/>
            <person name="Cui Y."/>
            <person name="Zhang H."/>
            <person name="O'Toole P.W."/>
        </authorList>
    </citation>
    <scope>NUCLEOTIDE SEQUENCE [LARGE SCALE GENOMIC DNA]</scope>
    <source>
        <strain evidence="1 2">DSM 19117</strain>
    </source>
</reference>
<sequence>MINKGWQLNMEAKDVVLNDQVQDLINQVNNLYPGKVTVHFIGQLQAGYVRHDQAQQMQVGKDIDIQVADLTAPNYTASHELLHLLMILSGFPQVFFSLTTGNKDLDEQLMIMGTELYDIVSHVVVVSEQKKHGLITPEINDLYLKGVQATLKPEPAERDDEMTLRTLTLLDALVFFGRDDDAINATFTKDYPLSFAAAQKLYDLIMEKPVSSPFTFRRNVVKLFKAFDAQLEAWDLPALHNTEYTTLASVLSKRQLGLKVRQVFELYHSDMHEKTTQRRGYVGFNRSDQQNAFVLPAPKPKEDTPDYYTHIYDLTVDELFRQLKMPYILR</sequence>
<organism evidence="1 2">
    <name type="scientific">Levilactobacillus namurensis DSM 19117</name>
    <dbReference type="NCBI Taxonomy" id="1423773"/>
    <lineage>
        <taxon>Bacteria</taxon>
        <taxon>Bacillati</taxon>
        <taxon>Bacillota</taxon>
        <taxon>Bacilli</taxon>
        <taxon>Lactobacillales</taxon>
        <taxon>Lactobacillaceae</taxon>
        <taxon>Levilactobacillus</taxon>
    </lineage>
</organism>
<name>A0A0R1K5N2_9LACO</name>